<name>A0A1T5ETV1_9SPHI</name>
<proteinExistence type="predicted"/>
<feature type="modified residue" description="4-aspartylphosphate" evidence="2">
    <location>
        <position position="95"/>
    </location>
</feature>
<keyword evidence="1" id="KW-0238">DNA-binding</keyword>
<protein>
    <submittedName>
        <fullName evidence="5">Two component transcriptional regulator, LuxR family</fullName>
    </submittedName>
</protein>
<sequence>MSANGKYVKKTKTFLTVETYTSTINIVFISLKNEGKIMENSAKIIWASPQTLARDGIIALLDQEPDFTFAEIVSKREDIIPALSARPATNLLVVDHVFLEEDQRYLATLKKIASHIKVLVLSGIEYDEDILSLMKSGADGYIVNEANKDELVFAIKHILAGNTYICTALYLKVLESMAATDFGRKGQTVEFSPREEQILKLILEGYSNQEIAYQLFTNKRTILKYRESLLQKTGAPDIGTVIRIALQQGVLN</sequence>
<dbReference type="SUPFAM" id="SSF46894">
    <property type="entry name" value="C-terminal effector domain of the bipartite response regulators"/>
    <property type="match status" value="1"/>
</dbReference>
<dbReference type="Gene3D" id="3.40.50.2300">
    <property type="match status" value="1"/>
</dbReference>
<dbReference type="SUPFAM" id="SSF52172">
    <property type="entry name" value="CheY-like"/>
    <property type="match status" value="1"/>
</dbReference>
<dbReference type="InterPro" id="IPR039420">
    <property type="entry name" value="WalR-like"/>
</dbReference>
<feature type="domain" description="Response regulatory" evidence="4">
    <location>
        <begin position="43"/>
        <end position="159"/>
    </location>
</feature>
<feature type="domain" description="HTH luxR-type" evidence="3">
    <location>
        <begin position="184"/>
        <end position="249"/>
    </location>
</feature>
<keyword evidence="6" id="KW-1185">Reference proteome</keyword>
<accession>A0A1T5ETV1</accession>
<dbReference type="Proteomes" id="UP000190541">
    <property type="component" value="Unassembled WGS sequence"/>
</dbReference>
<dbReference type="STRING" id="623280.SAMN05660226_03546"/>
<dbReference type="CDD" id="cd06170">
    <property type="entry name" value="LuxR_C_like"/>
    <property type="match status" value="1"/>
</dbReference>
<dbReference type="PROSITE" id="PS50110">
    <property type="entry name" value="RESPONSE_REGULATORY"/>
    <property type="match status" value="1"/>
</dbReference>
<evidence type="ECO:0000259" key="3">
    <source>
        <dbReference type="PROSITE" id="PS50043"/>
    </source>
</evidence>
<dbReference type="InterPro" id="IPR016032">
    <property type="entry name" value="Sig_transdc_resp-reg_C-effctor"/>
</dbReference>
<dbReference type="SMART" id="SM00421">
    <property type="entry name" value="HTH_LUXR"/>
    <property type="match status" value="1"/>
</dbReference>
<evidence type="ECO:0000256" key="2">
    <source>
        <dbReference type="PROSITE-ProRule" id="PRU00169"/>
    </source>
</evidence>
<evidence type="ECO:0000313" key="6">
    <source>
        <dbReference type="Proteomes" id="UP000190541"/>
    </source>
</evidence>
<dbReference type="InterPro" id="IPR000792">
    <property type="entry name" value="Tscrpt_reg_LuxR_C"/>
</dbReference>
<dbReference type="PRINTS" id="PR00038">
    <property type="entry name" value="HTHLUXR"/>
</dbReference>
<evidence type="ECO:0000313" key="5">
    <source>
        <dbReference type="EMBL" id="SKB87385.1"/>
    </source>
</evidence>
<evidence type="ECO:0000256" key="1">
    <source>
        <dbReference type="ARBA" id="ARBA00023125"/>
    </source>
</evidence>
<dbReference type="Pfam" id="PF00196">
    <property type="entry name" value="GerE"/>
    <property type="match status" value="1"/>
</dbReference>
<dbReference type="PANTHER" id="PTHR43214">
    <property type="entry name" value="TWO-COMPONENT RESPONSE REGULATOR"/>
    <property type="match status" value="1"/>
</dbReference>
<dbReference type="GO" id="GO:0003677">
    <property type="term" value="F:DNA binding"/>
    <property type="evidence" value="ECO:0007669"/>
    <property type="project" value="UniProtKB-KW"/>
</dbReference>
<dbReference type="GO" id="GO:0006355">
    <property type="term" value="P:regulation of DNA-templated transcription"/>
    <property type="evidence" value="ECO:0007669"/>
    <property type="project" value="InterPro"/>
</dbReference>
<gene>
    <name evidence="5" type="ORF">SAMN05660226_03546</name>
</gene>
<dbReference type="InterPro" id="IPR011006">
    <property type="entry name" value="CheY-like_superfamily"/>
</dbReference>
<evidence type="ECO:0000259" key="4">
    <source>
        <dbReference type="PROSITE" id="PS50110"/>
    </source>
</evidence>
<reference evidence="5 6" key="1">
    <citation type="submission" date="2017-02" db="EMBL/GenBank/DDBJ databases">
        <authorList>
            <person name="Peterson S.W."/>
        </authorList>
    </citation>
    <scope>NUCLEOTIDE SEQUENCE [LARGE SCALE GENOMIC DNA]</scope>
    <source>
        <strain evidence="5 6">DSM 22899</strain>
    </source>
</reference>
<dbReference type="AlphaFoldDB" id="A0A1T5ETV1"/>
<dbReference type="EMBL" id="FUYS01000011">
    <property type="protein sequence ID" value="SKB87385.1"/>
    <property type="molecule type" value="Genomic_DNA"/>
</dbReference>
<keyword evidence="2" id="KW-0597">Phosphoprotein</keyword>
<dbReference type="PROSITE" id="PS50043">
    <property type="entry name" value="HTH_LUXR_2"/>
    <property type="match status" value="1"/>
</dbReference>
<dbReference type="GO" id="GO:0000160">
    <property type="term" value="P:phosphorelay signal transduction system"/>
    <property type="evidence" value="ECO:0007669"/>
    <property type="project" value="InterPro"/>
</dbReference>
<dbReference type="InterPro" id="IPR001789">
    <property type="entry name" value="Sig_transdc_resp-reg_receiver"/>
</dbReference>
<organism evidence="5 6">
    <name type="scientific">Parapedobacter luteus</name>
    <dbReference type="NCBI Taxonomy" id="623280"/>
    <lineage>
        <taxon>Bacteria</taxon>
        <taxon>Pseudomonadati</taxon>
        <taxon>Bacteroidota</taxon>
        <taxon>Sphingobacteriia</taxon>
        <taxon>Sphingobacteriales</taxon>
        <taxon>Sphingobacteriaceae</taxon>
        <taxon>Parapedobacter</taxon>
    </lineage>
</organism>